<name>A0ABT5VIT0_9BACI</name>
<evidence type="ECO:0000313" key="5">
    <source>
        <dbReference type="Proteomes" id="UP001148125"/>
    </source>
</evidence>
<evidence type="ECO:0000256" key="2">
    <source>
        <dbReference type="PIRNR" id="PIRNR016661"/>
    </source>
</evidence>
<dbReference type="PANTHER" id="PTHR34295">
    <property type="entry name" value="BIOTIN TRANSPORTER BIOY"/>
    <property type="match status" value="1"/>
</dbReference>
<feature type="transmembrane region" description="Helical" evidence="3">
    <location>
        <begin position="83"/>
        <end position="104"/>
    </location>
</feature>
<keyword evidence="2" id="KW-0813">Transport</keyword>
<dbReference type="Proteomes" id="UP001148125">
    <property type="component" value="Unassembled WGS sequence"/>
</dbReference>
<dbReference type="PIRSF" id="PIRSF016661">
    <property type="entry name" value="BioY"/>
    <property type="match status" value="1"/>
</dbReference>
<keyword evidence="5" id="KW-1185">Reference proteome</keyword>
<dbReference type="EMBL" id="JAOTPO010000015">
    <property type="protein sequence ID" value="MDE5415361.1"/>
    <property type="molecule type" value="Genomic_DNA"/>
</dbReference>
<protein>
    <recommendedName>
        <fullName evidence="2">Biotin transporter</fullName>
    </recommendedName>
</protein>
<organism evidence="4 5">
    <name type="scientific">Alkalihalobacterium chitinilyticum</name>
    <dbReference type="NCBI Taxonomy" id="2980103"/>
    <lineage>
        <taxon>Bacteria</taxon>
        <taxon>Bacillati</taxon>
        <taxon>Bacillota</taxon>
        <taxon>Bacilli</taxon>
        <taxon>Bacillales</taxon>
        <taxon>Bacillaceae</taxon>
        <taxon>Alkalihalobacterium</taxon>
    </lineage>
</organism>
<comment type="similarity">
    <text evidence="1 2">Belongs to the BioY family.</text>
</comment>
<feature type="transmembrane region" description="Helical" evidence="3">
    <location>
        <begin position="116"/>
        <end position="145"/>
    </location>
</feature>
<evidence type="ECO:0000313" key="4">
    <source>
        <dbReference type="EMBL" id="MDE5415361.1"/>
    </source>
</evidence>
<feature type="transmembrane region" description="Helical" evidence="3">
    <location>
        <begin position="157"/>
        <end position="179"/>
    </location>
</feature>
<keyword evidence="3" id="KW-1133">Transmembrane helix</keyword>
<dbReference type="RefSeq" id="WP_275119960.1">
    <property type="nucleotide sequence ID" value="NZ_JAOTPO010000015.1"/>
</dbReference>
<keyword evidence="2 3" id="KW-0472">Membrane</keyword>
<keyword evidence="2" id="KW-1003">Cell membrane</keyword>
<evidence type="ECO:0000256" key="1">
    <source>
        <dbReference type="ARBA" id="ARBA00010692"/>
    </source>
</evidence>
<keyword evidence="3" id="KW-0812">Transmembrane</keyword>
<dbReference type="PANTHER" id="PTHR34295:SF1">
    <property type="entry name" value="BIOTIN TRANSPORTER BIOY"/>
    <property type="match status" value="1"/>
</dbReference>
<evidence type="ECO:0000256" key="3">
    <source>
        <dbReference type="SAM" id="Phobius"/>
    </source>
</evidence>
<proteinExistence type="inferred from homology"/>
<dbReference type="InterPro" id="IPR003784">
    <property type="entry name" value="BioY"/>
</dbReference>
<accession>A0ABT5VIT0</accession>
<dbReference type="Gene3D" id="1.10.1760.20">
    <property type="match status" value="1"/>
</dbReference>
<comment type="subcellular location">
    <subcellularLocation>
        <location evidence="2">Cell membrane</location>
        <topology evidence="2">Multi-pass membrane protein</topology>
    </subcellularLocation>
</comment>
<gene>
    <name evidence="4" type="ORF">N7Z68_18535</name>
</gene>
<comment type="caution">
    <text evidence="4">The sequence shown here is derived from an EMBL/GenBank/DDBJ whole genome shotgun (WGS) entry which is preliminary data.</text>
</comment>
<dbReference type="Pfam" id="PF02632">
    <property type="entry name" value="BioY"/>
    <property type="match status" value="1"/>
</dbReference>
<sequence>MSTTSKFKTKDLVMVPLFVALMAIGANVTSFLVIGGVPITLQAIFAIMAGALLGSKLGAIAMTVYMLVGLVGAPIFAQLKGGLATLVSPTFGFILSFILIAYVTGKIIEKASDASLKTFLIACYTGLAITYILGTNYMYFAYITIAQAPEGFTYGMAWAWMIAPLIKDLIVTAIGAVICERVYNATRKNARSLNAAS</sequence>
<feature type="transmembrane region" description="Helical" evidence="3">
    <location>
        <begin position="12"/>
        <end position="45"/>
    </location>
</feature>
<reference evidence="4" key="1">
    <citation type="submission" date="2024-05" db="EMBL/GenBank/DDBJ databases">
        <title>Alkalihalobacillus sp. strain MEB203 novel alkaliphilic bacterium from Lonar Lake, India.</title>
        <authorList>
            <person name="Joshi A."/>
            <person name="Thite S."/>
            <person name="Mengade P."/>
        </authorList>
    </citation>
    <scope>NUCLEOTIDE SEQUENCE</scope>
    <source>
        <strain evidence="4">MEB 203</strain>
    </source>
</reference>